<dbReference type="eggNOG" id="KOG0769">
    <property type="taxonomic scope" value="Eukaryota"/>
</dbReference>
<dbReference type="RefSeq" id="XP_005832967.1">
    <property type="nucleotide sequence ID" value="XM_005832910.1"/>
</dbReference>
<dbReference type="GO" id="GO:0005778">
    <property type="term" value="C:peroxisomal membrane"/>
    <property type="evidence" value="ECO:0007669"/>
    <property type="project" value="UniProtKB-SubCell"/>
</dbReference>
<dbReference type="GO" id="GO:0044610">
    <property type="term" value="F:FMN transmembrane transporter activity"/>
    <property type="evidence" value="ECO:0007669"/>
    <property type="project" value="TreeGrafter"/>
</dbReference>
<evidence type="ECO:0008006" key="13">
    <source>
        <dbReference type="Google" id="ProtNLM"/>
    </source>
</evidence>
<feature type="transmembrane region" description="Helical" evidence="11">
    <location>
        <begin position="55"/>
        <end position="76"/>
    </location>
</feature>
<dbReference type="OrthoDB" id="10266426at2759"/>
<dbReference type="GeneID" id="17302784"/>
<proteinExistence type="inferred from homology"/>
<dbReference type="PANTHER" id="PTHR45939:SF5">
    <property type="entry name" value="PEROXISOMAL MEMBRANE PROTEIN PMP34"/>
    <property type="match status" value="1"/>
</dbReference>
<keyword evidence="3 10" id="KW-0813">Transport</keyword>
<dbReference type="KEGG" id="gtt:GUITHDRAFT_70952"/>
<reference evidence="12" key="1">
    <citation type="journal article" date="2012" name="Nature">
        <title>Algal genomes reveal evolutionary mosaicism and the fate of nucleomorphs.</title>
        <authorList>
            <consortium name="DOE Joint Genome Institute"/>
            <person name="Curtis B.A."/>
            <person name="Tanifuji G."/>
            <person name="Burki F."/>
            <person name="Gruber A."/>
            <person name="Irimia M."/>
            <person name="Maruyama S."/>
            <person name="Arias M.C."/>
            <person name="Ball S.G."/>
            <person name="Gile G.H."/>
            <person name="Hirakawa Y."/>
            <person name="Hopkins J.F."/>
            <person name="Kuo A."/>
            <person name="Rensing S.A."/>
            <person name="Schmutz J."/>
            <person name="Symeonidi A."/>
            <person name="Elias M."/>
            <person name="Eveleigh R.J."/>
            <person name="Herman E.K."/>
            <person name="Klute M.J."/>
            <person name="Nakayama T."/>
            <person name="Obornik M."/>
            <person name="Reyes-Prieto A."/>
            <person name="Armbrust E.V."/>
            <person name="Aves S.J."/>
            <person name="Beiko R.G."/>
            <person name="Coutinho P."/>
            <person name="Dacks J.B."/>
            <person name="Durnford D.G."/>
            <person name="Fast N.M."/>
            <person name="Green B.R."/>
            <person name="Grisdale C.J."/>
            <person name="Hempel F."/>
            <person name="Henrissat B."/>
            <person name="Hoppner M.P."/>
            <person name="Ishida K."/>
            <person name="Kim E."/>
            <person name="Koreny L."/>
            <person name="Kroth P.G."/>
            <person name="Liu Y."/>
            <person name="Malik S.B."/>
            <person name="Maier U.G."/>
            <person name="McRose D."/>
            <person name="Mock T."/>
            <person name="Neilson J.A."/>
            <person name="Onodera N.T."/>
            <person name="Poole A.M."/>
            <person name="Pritham E.J."/>
            <person name="Richards T.A."/>
            <person name="Rocap G."/>
            <person name="Roy S.W."/>
            <person name="Sarai C."/>
            <person name="Schaack S."/>
            <person name="Shirato S."/>
            <person name="Slamovits C.H."/>
            <person name="Spencer D.F."/>
            <person name="Suzuki S."/>
            <person name="Worden A.Z."/>
            <person name="Zauner S."/>
            <person name="Barry K."/>
            <person name="Bell C."/>
            <person name="Bharti A.K."/>
            <person name="Crow J.A."/>
            <person name="Grimwood J."/>
            <person name="Kramer R."/>
            <person name="Lindquist E."/>
            <person name="Lucas S."/>
            <person name="Salamov A."/>
            <person name="McFadden G.I."/>
            <person name="Lane C.E."/>
            <person name="Keeling P.J."/>
            <person name="Gray M.W."/>
            <person name="Grigoriev I.V."/>
            <person name="Archibald J.M."/>
        </authorList>
    </citation>
    <scope>NUCLEOTIDE SEQUENCE</scope>
    <source>
        <strain evidence="12">CCMP2712</strain>
    </source>
</reference>
<protein>
    <recommendedName>
        <fullName evidence="13">Peroxisomal membrane protein PMP34</fullName>
    </recommendedName>
</protein>
<dbReference type="GO" id="GO:0015217">
    <property type="term" value="F:ADP transmembrane transporter activity"/>
    <property type="evidence" value="ECO:0007669"/>
    <property type="project" value="TreeGrafter"/>
</dbReference>
<dbReference type="GO" id="GO:0015228">
    <property type="term" value="F:coenzyme A transmembrane transporter activity"/>
    <property type="evidence" value="ECO:0007669"/>
    <property type="project" value="TreeGrafter"/>
</dbReference>
<feature type="non-terminal residue" evidence="12">
    <location>
        <position position="255"/>
    </location>
</feature>
<evidence type="ECO:0000256" key="10">
    <source>
        <dbReference type="RuleBase" id="RU000488"/>
    </source>
</evidence>
<dbReference type="InterPro" id="IPR018108">
    <property type="entry name" value="MCP_transmembrane"/>
</dbReference>
<evidence type="ECO:0000256" key="2">
    <source>
        <dbReference type="ARBA" id="ARBA00006375"/>
    </source>
</evidence>
<name>L1JCE7_GUITC</name>
<keyword evidence="5" id="KW-0677">Repeat</keyword>
<feature type="repeat" description="Solcar" evidence="9">
    <location>
        <begin position="52"/>
        <end position="142"/>
    </location>
</feature>
<gene>
    <name evidence="12" type="ORF">GUITHDRAFT_70952</name>
</gene>
<keyword evidence="7 9" id="KW-0472">Membrane</keyword>
<feature type="repeat" description="Solcar" evidence="9">
    <location>
        <begin position="152"/>
        <end position="247"/>
    </location>
</feature>
<dbReference type="InterPro" id="IPR052217">
    <property type="entry name" value="Mito/Peroxisomal_Carrier"/>
</dbReference>
<evidence type="ECO:0000256" key="11">
    <source>
        <dbReference type="SAM" id="Phobius"/>
    </source>
</evidence>
<dbReference type="PaxDb" id="55529-EKX45987"/>
<evidence type="ECO:0000256" key="9">
    <source>
        <dbReference type="PROSITE-ProRule" id="PRU00282"/>
    </source>
</evidence>
<dbReference type="Pfam" id="PF00153">
    <property type="entry name" value="Mito_carr"/>
    <property type="match status" value="2"/>
</dbReference>
<organism evidence="12">
    <name type="scientific">Guillardia theta (strain CCMP2712)</name>
    <name type="common">Cryptophyte</name>
    <dbReference type="NCBI Taxonomy" id="905079"/>
    <lineage>
        <taxon>Eukaryota</taxon>
        <taxon>Cryptophyceae</taxon>
        <taxon>Pyrenomonadales</taxon>
        <taxon>Geminigeraceae</taxon>
        <taxon>Guillardia</taxon>
    </lineage>
</organism>
<evidence type="ECO:0000256" key="4">
    <source>
        <dbReference type="ARBA" id="ARBA00022692"/>
    </source>
</evidence>
<feature type="repeat" description="Solcar" evidence="9">
    <location>
        <begin position="1"/>
        <end position="35"/>
    </location>
</feature>
<dbReference type="PROSITE" id="PS50920">
    <property type="entry name" value="SOLCAR"/>
    <property type="match status" value="3"/>
</dbReference>
<dbReference type="GO" id="GO:0080122">
    <property type="term" value="F:AMP transmembrane transporter activity"/>
    <property type="evidence" value="ECO:0007669"/>
    <property type="project" value="TreeGrafter"/>
</dbReference>
<dbReference type="EMBL" id="JH992996">
    <property type="protein sequence ID" value="EKX45987.1"/>
    <property type="molecule type" value="Genomic_DNA"/>
</dbReference>
<evidence type="ECO:0000256" key="8">
    <source>
        <dbReference type="ARBA" id="ARBA00023140"/>
    </source>
</evidence>
<keyword evidence="4 9" id="KW-0812">Transmembrane</keyword>
<evidence type="ECO:0000256" key="3">
    <source>
        <dbReference type="ARBA" id="ARBA00022448"/>
    </source>
</evidence>
<dbReference type="SUPFAM" id="SSF103506">
    <property type="entry name" value="Mitochondrial carrier"/>
    <property type="match status" value="1"/>
</dbReference>
<dbReference type="InterPro" id="IPR023395">
    <property type="entry name" value="MCP_dom_sf"/>
</dbReference>
<dbReference type="Gene3D" id="1.50.40.10">
    <property type="entry name" value="Mitochondrial carrier domain"/>
    <property type="match status" value="1"/>
</dbReference>
<evidence type="ECO:0000256" key="5">
    <source>
        <dbReference type="ARBA" id="ARBA00022737"/>
    </source>
</evidence>
<dbReference type="GO" id="GO:0051724">
    <property type="term" value="F:NAD transmembrane transporter activity"/>
    <property type="evidence" value="ECO:0007669"/>
    <property type="project" value="TreeGrafter"/>
</dbReference>
<dbReference type="HOGENOM" id="CLU_015166_6_3_1"/>
<sequence length="255" mass="28380">EEGLSGLYRGLNSTLITLFAANFIYFYAFHLLRLLLNRSKLFQMLKKNLKISQAVINLSIGTIAGGINVCFVQPLWVANARLKLQDSSKPSADHYNGMIDAIIKIRREEGLFKLWAGVSSSLLLCCNPAIQVTNFLQQSQTVAAWPDLPCQFAVLEAFILGAFAKWVATITTYPLQVAQTRLRFGKTSTSSQTGQVVEYNGTLDCLFLTFSSRGMETKLWHSTLISALMFLTYEKIQRLVGNAIIAKVAKKSKVN</sequence>
<dbReference type="PANTHER" id="PTHR45939">
    <property type="entry name" value="PEROXISOMAL MEMBRANE PROTEIN PMP34-RELATED"/>
    <property type="match status" value="1"/>
</dbReference>
<feature type="transmembrane region" description="Helical" evidence="11">
    <location>
        <begin position="15"/>
        <end position="35"/>
    </location>
</feature>
<comment type="similarity">
    <text evidence="2 10">Belongs to the mitochondrial carrier (TC 2.A.29) family.</text>
</comment>
<dbReference type="AlphaFoldDB" id="L1JCE7"/>
<evidence type="ECO:0000256" key="1">
    <source>
        <dbReference type="ARBA" id="ARBA00004585"/>
    </source>
</evidence>
<comment type="subcellular location">
    <subcellularLocation>
        <location evidence="1">Peroxisome membrane</location>
        <topology evidence="1">Multi-pass membrane protein</topology>
    </subcellularLocation>
</comment>
<accession>L1JCE7</accession>
<dbReference type="GO" id="GO:0005347">
    <property type="term" value="F:ATP transmembrane transporter activity"/>
    <property type="evidence" value="ECO:0007669"/>
    <property type="project" value="TreeGrafter"/>
</dbReference>
<evidence type="ECO:0000313" key="12">
    <source>
        <dbReference type="EMBL" id="EKX45987.1"/>
    </source>
</evidence>
<dbReference type="GO" id="GO:0015230">
    <property type="term" value="F:FAD transmembrane transporter activity"/>
    <property type="evidence" value="ECO:0007669"/>
    <property type="project" value="TreeGrafter"/>
</dbReference>
<evidence type="ECO:0000256" key="6">
    <source>
        <dbReference type="ARBA" id="ARBA00022989"/>
    </source>
</evidence>
<keyword evidence="6 11" id="KW-1133">Transmembrane helix</keyword>
<evidence type="ECO:0000256" key="7">
    <source>
        <dbReference type="ARBA" id="ARBA00023136"/>
    </source>
</evidence>
<keyword evidence="8" id="KW-0576">Peroxisome</keyword>
<dbReference type="STRING" id="905079.L1JCE7"/>